<feature type="domain" description="Aminoglycoside phosphotransferase" evidence="1">
    <location>
        <begin position="16"/>
        <end position="217"/>
    </location>
</feature>
<dbReference type="EMBL" id="JACHGR010000001">
    <property type="protein sequence ID" value="MBB6054205.1"/>
    <property type="molecule type" value="Genomic_DNA"/>
</dbReference>
<name>A0A841GFT7_9GAMM</name>
<proteinExistence type="predicted"/>
<dbReference type="PANTHER" id="PTHR40086:SF1">
    <property type="entry name" value="CELL CYCLE REGULATOR CCRZ"/>
    <property type="match status" value="1"/>
</dbReference>
<keyword evidence="2" id="KW-0418">Kinase</keyword>
<dbReference type="Gene3D" id="3.90.1200.10">
    <property type="match status" value="1"/>
</dbReference>
<keyword evidence="3" id="KW-1185">Reference proteome</keyword>
<keyword evidence="2" id="KW-0808">Transferase</keyword>
<organism evidence="2 3">
    <name type="scientific">Tolumonas osonensis</name>
    <dbReference type="NCBI Taxonomy" id="675874"/>
    <lineage>
        <taxon>Bacteria</taxon>
        <taxon>Pseudomonadati</taxon>
        <taxon>Pseudomonadota</taxon>
        <taxon>Gammaproteobacteria</taxon>
        <taxon>Aeromonadales</taxon>
        <taxon>Aeromonadaceae</taxon>
        <taxon>Tolumonas</taxon>
    </lineage>
</organism>
<dbReference type="InterPro" id="IPR052077">
    <property type="entry name" value="CcrZ_PhaseVar_Mediator"/>
</dbReference>
<dbReference type="EC" id="2.7.1.89" evidence="2"/>
<dbReference type="Gene3D" id="3.30.200.20">
    <property type="entry name" value="Phosphorylase Kinase, domain 1"/>
    <property type="match status" value="1"/>
</dbReference>
<dbReference type="CDD" id="cd05151">
    <property type="entry name" value="ChoK-like"/>
    <property type="match status" value="1"/>
</dbReference>
<gene>
    <name evidence="2" type="ORF">HNR75_000070</name>
</gene>
<reference evidence="2 3" key="1">
    <citation type="submission" date="2020-08" db="EMBL/GenBank/DDBJ databases">
        <title>Genomic Encyclopedia of Type Strains, Phase IV (KMG-IV): sequencing the most valuable type-strain genomes for metagenomic binning, comparative biology and taxonomic classification.</title>
        <authorList>
            <person name="Goeker M."/>
        </authorList>
    </citation>
    <scope>NUCLEOTIDE SEQUENCE [LARGE SCALE GENOMIC DNA]</scope>
    <source>
        <strain evidence="2 3">DSM 22975</strain>
    </source>
</reference>
<dbReference type="Pfam" id="PF01636">
    <property type="entry name" value="APH"/>
    <property type="match status" value="1"/>
</dbReference>
<sequence length="272" mass="30303">MIISALPAPYDQAEATLLVQGLTNSAYRLQLRGTRYFYRQGIAQPETLFIDRQQERQALRIAADAGLLPRIHYHSADGQQLVLAWCDEPAWSMAAFSSDEGITRLGALAARVHALPASLKQLTLSDYLQRFTASLPSLPAELLSRIDHLQAMLQALPPTRAVFCHNDINPANLLGKKPWLIDWEYAAMGDPAFELAGICRAGQLSDEQLRQLVSVYQTAGGGCAAERVVKMLPVVDMISLLWCEKMRLLRSDARYDVLRQQLYGVVLQRSVL</sequence>
<dbReference type="PANTHER" id="PTHR40086">
    <property type="entry name" value="PHOSPHOTRANSFERASE YTMP-RELATED"/>
    <property type="match status" value="1"/>
</dbReference>
<evidence type="ECO:0000313" key="2">
    <source>
        <dbReference type="EMBL" id="MBB6054205.1"/>
    </source>
</evidence>
<dbReference type="InterPro" id="IPR011009">
    <property type="entry name" value="Kinase-like_dom_sf"/>
</dbReference>
<dbReference type="RefSeq" id="WP_188025034.1">
    <property type="nucleotide sequence ID" value="NZ_JACHGR010000001.1"/>
</dbReference>
<comment type="caution">
    <text evidence="2">The sequence shown here is derived from an EMBL/GenBank/DDBJ whole genome shotgun (WGS) entry which is preliminary data.</text>
</comment>
<evidence type="ECO:0000313" key="3">
    <source>
        <dbReference type="Proteomes" id="UP000585721"/>
    </source>
</evidence>
<protein>
    <submittedName>
        <fullName evidence="2">Thiamine kinase</fullName>
        <ecNumber evidence="2">2.7.1.89</ecNumber>
    </submittedName>
</protein>
<accession>A0A841GFT7</accession>
<dbReference type="GO" id="GO:0019165">
    <property type="term" value="F:thiamine kinase activity"/>
    <property type="evidence" value="ECO:0007669"/>
    <property type="project" value="UniProtKB-EC"/>
</dbReference>
<dbReference type="SUPFAM" id="SSF56112">
    <property type="entry name" value="Protein kinase-like (PK-like)"/>
    <property type="match status" value="1"/>
</dbReference>
<dbReference type="AlphaFoldDB" id="A0A841GFT7"/>
<evidence type="ECO:0000259" key="1">
    <source>
        <dbReference type="Pfam" id="PF01636"/>
    </source>
</evidence>
<dbReference type="InterPro" id="IPR002575">
    <property type="entry name" value="Aminoglycoside_PTrfase"/>
</dbReference>
<dbReference type="Proteomes" id="UP000585721">
    <property type="component" value="Unassembled WGS sequence"/>
</dbReference>